<keyword evidence="7" id="KW-0175">Coiled coil</keyword>
<accession>A0ABW0UA87</accession>
<dbReference type="EMBL" id="JBHSPF010000055">
    <property type="protein sequence ID" value="MFC5629230.1"/>
    <property type="molecule type" value="Genomic_DNA"/>
</dbReference>
<protein>
    <recommendedName>
        <fullName evidence="5">Exodeoxyribonuclease 7 large subunit</fullName>
        <ecNumber evidence="5">3.1.11.6</ecNumber>
    </recommendedName>
    <alternativeName>
        <fullName evidence="5">Exodeoxyribonuclease VII large subunit</fullName>
        <shortName evidence="5">Exonuclease VII large subunit</shortName>
    </alternativeName>
</protein>
<dbReference type="InterPro" id="IPR003753">
    <property type="entry name" value="Exonuc_VII_L"/>
</dbReference>
<evidence type="ECO:0000256" key="5">
    <source>
        <dbReference type="HAMAP-Rule" id="MF_00378"/>
    </source>
</evidence>
<evidence type="ECO:0000313" key="11">
    <source>
        <dbReference type="Proteomes" id="UP001596143"/>
    </source>
</evidence>
<evidence type="ECO:0000256" key="2">
    <source>
        <dbReference type="ARBA" id="ARBA00022722"/>
    </source>
</evidence>
<comment type="subunit">
    <text evidence="5">Heterooligomer composed of large and small subunits.</text>
</comment>
<dbReference type="PANTHER" id="PTHR30008">
    <property type="entry name" value="EXODEOXYRIBONUCLEASE 7 LARGE SUBUNIT"/>
    <property type="match status" value="1"/>
</dbReference>
<proteinExistence type="inferred from homology"/>
<dbReference type="EC" id="3.1.11.6" evidence="5"/>
<keyword evidence="2 5" id="KW-0540">Nuclease</keyword>
<evidence type="ECO:0000256" key="6">
    <source>
        <dbReference type="RuleBase" id="RU004355"/>
    </source>
</evidence>
<dbReference type="GO" id="GO:0008855">
    <property type="term" value="F:exodeoxyribonuclease VII activity"/>
    <property type="evidence" value="ECO:0007669"/>
    <property type="project" value="UniProtKB-EC"/>
</dbReference>
<dbReference type="Pfam" id="PF13742">
    <property type="entry name" value="tRNA_anti_2"/>
    <property type="match status" value="1"/>
</dbReference>
<feature type="coiled-coil region" evidence="7">
    <location>
        <begin position="267"/>
        <end position="339"/>
    </location>
</feature>
<keyword evidence="11" id="KW-1185">Reference proteome</keyword>
<dbReference type="Proteomes" id="UP001596143">
    <property type="component" value="Unassembled WGS sequence"/>
</dbReference>
<comment type="caution">
    <text evidence="10">The sequence shown here is derived from an EMBL/GenBank/DDBJ whole genome shotgun (WGS) entry which is preliminary data.</text>
</comment>
<evidence type="ECO:0000256" key="3">
    <source>
        <dbReference type="ARBA" id="ARBA00022801"/>
    </source>
</evidence>
<dbReference type="InterPro" id="IPR020579">
    <property type="entry name" value="Exonuc_VII_lsu_C"/>
</dbReference>
<comment type="function">
    <text evidence="5">Bidirectionally degrades single-stranded DNA into large acid-insoluble oligonucleotides, which are then degraded further into small acid-soluble oligonucleotides.</text>
</comment>
<dbReference type="NCBIfam" id="TIGR00237">
    <property type="entry name" value="xseA"/>
    <property type="match status" value="1"/>
</dbReference>
<dbReference type="InterPro" id="IPR025824">
    <property type="entry name" value="OB-fold_nuc-bd_dom"/>
</dbReference>
<comment type="similarity">
    <text evidence="5 6">Belongs to the XseA family.</text>
</comment>
<feature type="domain" description="OB-fold nucleic acid binding" evidence="9">
    <location>
        <begin position="9"/>
        <end position="103"/>
    </location>
</feature>
<comment type="subcellular location">
    <subcellularLocation>
        <location evidence="5 6">Cytoplasm</location>
    </subcellularLocation>
</comment>
<feature type="domain" description="Exonuclease VII large subunit C-terminal" evidence="8">
    <location>
        <begin position="126"/>
        <end position="439"/>
    </location>
</feature>
<dbReference type="RefSeq" id="WP_270898526.1">
    <property type="nucleotide sequence ID" value="NZ_JBHSPF010000055.1"/>
</dbReference>
<keyword evidence="4 5" id="KW-0269">Exonuclease</keyword>
<dbReference type="CDD" id="cd04489">
    <property type="entry name" value="ExoVII_LU_OBF"/>
    <property type="match status" value="1"/>
</dbReference>
<evidence type="ECO:0000256" key="1">
    <source>
        <dbReference type="ARBA" id="ARBA00022490"/>
    </source>
</evidence>
<keyword evidence="1 5" id="KW-0963">Cytoplasm</keyword>
<gene>
    <name evidence="5 10" type="primary">xseA</name>
    <name evidence="10" type="ORF">ACFPTR_10180</name>
</gene>
<keyword evidence="3 5" id="KW-0378">Hydrolase</keyword>
<organism evidence="10 11">
    <name type="scientific">Aliibacillus thermotolerans</name>
    <dbReference type="NCBI Taxonomy" id="1834418"/>
    <lineage>
        <taxon>Bacteria</taxon>
        <taxon>Bacillati</taxon>
        <taxon>Bacillota</taxon>
        <taxon>Bacilli</taxon>
        <taxon>Bacillales</taxon>
        <taxon>Bacillaceae</taxon>
        <taxon>Aliibacillus</taxon>
    </lineage>
</organism>
<sequence length="461" mass="53355">MTGEKKWATVTELTTQIKKTLEMNDQLQHVLLRAEISNFKRHSRGHMYFTLKDERSRISAVMFAGKNRFLKFEPENGMNVLVVGNVSVYEPFGQYQLYVQQMEPDGLGQLYVRFEQLKTQLEKEGLFAPERKKPLPKLPKEIAIVTSPTGAAIQDMISTLKRRFPPARITLFPVLVQGKEAPHSIVTGLERVEAMGEFDVVIVGRGGGSLEELWAFNEEIVARKIASMSMPVVSAVGHETDVTIADFVSDVRAATPTAAAELVAPEQKEMLEKVKQWQHRLERVIREQINHRRDKLYQLQRSYAFRYPARLLQQKEQELDRLIERLHKQMHDIQRGKEERLRTLEKRLEREHPLQLAKRETEKLTEYNRRLTQGMNHFFQMKKERFHANLQKLELLNPLSIMERGYQVSYTEDDTLITSVDQLSIGQSFRMYVSDGTVKGTVSSISKNTIFPEEKEGEKND</sequence>
<dbReference type="PANTHER" id="PTHR30008:SF0">
    <property type="entry name" value="EXODEOXYRIBONUCLEASE 7 LARGE SUBUNIT"/>
    <property type="match status" value="1"/>
</dbReference>
<evidence type="ECO:0000313" key="10">
    <source>
        <dbReference type="EMBL" id="MFC5629230.1"/>
    </source>
</evidence>
<reference evidence="11" key="1">
    <citation type="journal article" date="2019" name="Int. J. Syst. Evol. Microbiol.">
        <title>The Global Catalogue of Microorganisms (GCM) 10K type strain sequencing project: providing services to taxonomists for standard genome sequencing and annotation.</title>
        <authorList>
            <consortium name="The Broad Institute Genomics Platform"/>
            <consortium name="The Broad Institute Genome Sequencing Center for Infectious Disease"/>
            <person name="Wu L."/>
            <person name="Ma J."/>
        </authorList>
    </citation>
    <scope>NUCLEOTIDE SEQUENCE [LARGE SCALE GENOMIC DNA]</scope>
    <source>
        <strain evidence="11">CGMCC 1.15790</strain>
    </source>
</reference>
<evidence type="ECO:0000259" key="8">
    <source>
        <dbReference type="Pfam" id="PF02601"/>
    </source>
</evidence>
<evidence type="ECO:0000256" key="4">
    <source>
        <dbReference type="ARBA" id="ARBA00022839"/>
    </source>
</evidence>
<evidence type="ECO:0000256" key="7">
    <source>
        <dbReference type="SAM" id="Coils"/>
    </source>
</evidence>
<dbReference type="HAMAP" id="MF_00378">
    <property type="entry name" value="Exonuc_7_L"/>
    <property type="match status" value="1"/>
</dbReference>
<comment type="catalytic activity">
    <reaction evidence="5 6">
        <text>Exonucleolytic cleavage in either 5'- to 3'- or 3'- to 5'-direction to yield nucleoside 5'-phosphates.</text>
        <dbReference type="EC" id="3.1.11.6"/>
    </reaction>
</comment>
<dbReference type="Pfam" id="PF02601">
    <property type="entry name" value="Exonuc_VII_L"/>
    <property type="match status" value="1"/>
</dbReference>
<name>A0ABW0UA87_9BACI</name>
<evidence type="ECO:0000259" key="9">
    <source>
        <dbReference type="Pfam" id="PF13742"/>
    </source>
</evidence>